<evidence type="ECO:0000256" key="3">
    <source>
        <dbReference type="ARBA" id="ARBA00010091"/>
    </source>
</evidence>
<name>A0A2I0LS77_COLLI</name>
<dbReference type="InParanoid" id="A0A2I0LS77"/>
<comment type="subcellular location">
    <subcellularLocation>
        <location evidence="2">Cell projection</location>
        <location evidence="2">Cilium</location>
    </subcellularLocation>
    <subcellularLocation>
        <location evidence="1">Cytoplasm</location>
        <location evidence="1">Cytoskeleton</location>
        <location evidence="1">Microtubule organizing center</location>
        <location evidence="1">Centrosome</location>
        <location evidence="1">Centriole</location>
    </subcellularLocation>
</comment>
<keyword evidence="4" id="KW-0963">Cytoplasm</keyword>
<keyword evidence="7" id="KW-0966">Cell projection</keyword>
<dbReference type="GO" id="GO:0005814">
    <property type="term" value="C:centriole"/>
    <property type="evidence" value="ECO:0007669"/>
    <property type="project" value="UniProtKB-SubCell"/>
</dbReference>
<dbReference type="AlphaFoldDB" id="A0A2I0LS77"/>
<dbReference type="InterPro" id="IPR027918">
    <property type="entry name" value="HYLS1_C_dom"/>
</dbReference>
<evidence type="ECO:0000256" key="8">
    <source>
        <dbReference type="SAM" id="MobiDB-lite"/>
    </source>
</evidence>
<accession>A0A2I0LS77</accession>
<evidence type="ECO:0000256" key="2">
    <source>
        <dbReference type="ARBA" id="ARBA00004138"/>
    </source>
</evidence>
<feature type="domain" description="Centriolar and ciliogenesis-associated protein HYLS1 C-terminal" evidence="9">
    <location>
        <begin position="122"/>
        <end position="209"/>
    </location>
</feature>
<proteinExistence type="inferred from homology"/>
<dbReference type="Pfam" id="PF15311">
    <property type="entry name" value="HYLS1_C"/>
    <property type="match status" value="1"/>
</dbReference>
<evidence type="ECO:0000256" key="5">
    <source>
        <dbReference type="ARBA" id="ARBA00022794"/>
    </source>
</evidence>
<dbReference type="Proteomes" id="UP000053872">
    <property type="component" value="Unassembled WGS sequence"/>
</dbReference>
<feature type="region of interest" description="Disordered" evidence="8">
    <location>
        <begin position="172"/>
        <end position="192"/>
    </location>
</feature>
<dbReference type="GO" id="GO:0060271">
    <property type="term" value="P:cilium assembly"/>
    <property type="evidence" value="ECO:0007669"/>
    <property type="project" value="TreeGrafter"/>
</dbReference>
<evidence type="ECO:0000256" key="4">
    <source>
        <dbReference type="ARBA" id="ARBA00022490"/>
    </source>
</evidence>
<keyword evidence="5" id="KW-0970">Cilium biogenesis/degradation</keyword>
<feature type="region of interest" description="Disordered" evidence="8">
    <location>
        <begin position="75"/>
        <end position="136"/>
    </location>
</feature>
<organism evidence="10 11">
    <name type="scientific">Columba livia</name>
    <name type="common">Rock dove</name>
    <dbReference type="NCBI Taxonomy" id="8932"/>
    <lineage>
        <taxon>Eukaryota</taxon>
        <taxon>Metazoa</taxon>
        <taxon>Chordata</taxon>
        <taxon>Craniata</taxon>
        <taxon>Vertebrata</taxon>
        <taxon>Euteleostomi</taxon>
        <taxon>Archelosauria</taxon>
        <taxon>Archosauria</taxon>
        <taxon>Dinosauria</taxon>
        <taxon>Saurischia</taxon>
        <taxon>Theropoda</taxon>
        <taxon>Coelurosauria</taxon>
        <taxon>Aves</taxon>
        <taxon>Neognathae</taxon>
        <taxon>Neoaves</taxon>
        <taxon>Columbimorphae</taxon>
        <taxon>Columbiformes</taxon>
        <taxon>Columbidae</taxon>
        <taxon>Columba</taxon>
    </lineage>
</organism>
<evidence type="ECO:0000259" key="9">
    <source>
        <dbReference type="Pfam" id="PF15311"/>
    </source>
</evidence>
<dbReference type="GO" id="GO:0097730">
    <property type="term" value="C:non-motile cilium"/>
    <property type="evidence" value="ECO:0007669"/>
    <property type="project" value="TreeGrafter"/>
</dbReference>
<evidence type="ECO:0000256" key="7">
    <source>
        <dbReference type="ARBA" id="ARBA00023273"/>
    </source>
</evidence>
<gene>
    <name evidence="10" type="primary">HYLS1</name>
    <name evidence="10" type="ORF">A306_00011511</name>
</gene>
<protein>
    <submittedName>
        <fullName evidence="10">Hydrolethalus syndrome 1</fullName>
    </submittedName>
</protein>
<comment type="similarity">
    <text evidence="3">Belongs to the HYLS1 family.</text>
</comment>
<dbReference type="EMBL" id="AKCR02000114">
    <property type="protein sequence ID" value="PKK20287.1"/>
    <property type="molecule type" value="Genomic_DNA"/>
</dbReference>
<evidence type="ECO:0000313" key="11">
    <source>
        <dbReference type="Proteomes" id="UP000053872"/>
    </source>
</evidence>
<dbReference type="PANTHER" id="PTHR34174">
    <property type="entry name" value="HYDROLETHALUS SYNDROME PROTEIN 1"/>
    <property type="match status" value="1"/>
</dbReference>
<reference evidence="10 11" key="1">
    <citation type="journal article" date="2013" name="Science">
        <title>Genomic diversity and evolution of the head crest in the rock pigeon.</title>
        <authorList>
            <person name="Shapiro M.D."/>
            <person name="Kronenberg Z."/>
            <person name="Li C."/>
            <person name="Domyan E.T."/>
            <person name="Pan H."/>
            <person name="Campbell M."/>
            <person name="Tan H."/>
            <person name="Huff C.D."/>
            <person name="Hu H."/>
            <person name="Vickrey A.I."/>
            <person name="Nielsen S.C."/>
            <person name="Stringham S.A."/>
            <person name="Hu H."/>
            <person name="Willerslev E."/>
            <person name="Gilbert M.T."/>
            <person name="Yandell M."/>
            <person name="Zhang G."/>
            <person name="Wang J."/>
        </authorList>
    </citation>
    <scope>NUCLEOTIDE SEQUENCE [LARGE SCALE GENOMIC DNA]</scope>
    <source>
        <tissue evidence="10">Blood</tissue>
    </source>
</reference>
<sequence length="219" mass="25012">MASLGPERHSWDAKEWGHPCAAAPPILGDFPPFPAERTGRKMKRKVLRHGPDGSAQVWDESHDEFWKILGNESSISEGEMETSSEESPHRWHFGDSPCVTPGDFSTRASPVSQWGPPKSFIPPRFDSPAPRRGKTDPVAKYLEYKREWEKFPIPGEDPRNGLRWGVRERMIWHPPPPEKPRRPRGPNAYAVPTEKKRAALRWEVRWDLAQGLVPRKSTS</sequence>
<evidence type="ECO:0000313" key="10">
    <source>
        <dbReference type="EMBL" id="PKK20287.1"/>
    </source>
</evidence>
<comment type="caution">
    <text evidence="10">The sequence shown here is derived from an EMBL/GenBank/DDBJ whole genome shotgun (WGS) entry which is preliminary data.</text>
</comment>
<evidence type="ECO:0000256" key="1">
    <source>
        <dbReference type="ARBA" id="ARBA00004114"/>
    </source>
</evidence>
<keyword evidence="11" id="KW-1185">Reference proteome</keyword>
<dbReference type="InterPro" id="IPR052319">
    <property type="entry name" value="Centriolar_ciliogenesis_assoc"/>
</dbReference>
<dbReference type="PANTHER" id="PTHR34174:SF1">
    <property type="entry name" value="CENTRIOLAR AND CILIOGENESIS-ASSOCIATED PROTEIN HYLS1"/>
    <property type="match status" value="1"/>
</dbReference>
<keyword evidence="6" id="KW-0206">Cytoskeleton</keyword>
<evidence type="ECO:0000256" key="6">
    <source>
        <dbReference type="ARBA" id="ARBA00023212"/>
    </source>
</evidence>